<evidence type="ECO:0000313" key="7">
    <source>
        <dbReference type="EMBL" id="WPD20218.1"/>
    </source>
</evidence>
<evidence type="ECO:0000256" key="1">
    <source>
        <dbReference type="ARBA" id="ARBA00004196"/>
    </source>
</evidence>
<dbReference type="InterPro" id="IPR051313">
    <property type="entry name" value="Bact_iron-sidero_bind"/>
</dbReference>
<dbReference type="PANTHER" id="PTHR30532:SF21">
    <property type="entry name" value="SIDEROPHORE-BINDING LIPOPROTEIN YFIY-RELATED"/>
    <property type="match status" value="1"/>
</dbReference>
<feature type="domain" description="Fe/B12 periplasmic-binding" evidence="6">
    <location>
        <begin position="111"/>
        <end position="372"/>
    </location>
</feature>
<dbReference type="PANTHER" id="PTHR30532">
    <property type="entry name" value="IRON III DICITRATE-BINDING PERIPLASMIC PROTEIN"/>
    <property type="match status" value="1"/>
</dbReference>
<protein>
    <submittedName>
        <fullName evidence="7">Iron-siderophore ABC transporter substrate-binding protein</fullName>
    </submittedName>
</protein>
<feature type="compositionally biased region" description="Gly residues" evidence="5">
    <location>
        <begin position="68"/>
        <end position="90"/>
    </location>
</feature>
<proteinExistence type="inferred from homology"/>
<evidence type="ECO:0000256" key="5">
    <source>
        <dbReference type="SAM" id="MobiDB-lite"/>
    </source>
</evidence>
<comment type="subcellular location">
    <subcellularLocation>
        <location evidence="1">Cell envelope</location>
    </subcellularLocation>
</comment>
<dbReference type="InterPro" id="IPR002491">
    <property type="entry name" value="ABC_transptr_periplasmic_BD"/>
</dbReference>
<keyword evidence="3" id="KW-0813">Transport</keyword>
<evidence type="ECO:0000313" key="8">
    <source>
        <dbReference type="Proteomes" id="UP001304683"/>
    </source>
</evidence>
<dbReference type="PROSITE" id="PS50983">
    <property type="entry name" value="FE_B12_PBP"/>
    <property type="match status" value="1"/>
</dbReference>
<dbReference type="SUPFAM" id="SSF53807">
    <property type="entry name" value="Helical backbone' metal receptor"/>
    <property type="match status" value="1"/>
</dbReference>
<name>A0ABZ0QRU8_9FIRM</name>
<organism evidence="7 8">
    <name type="scientific">Thermaerobacter composti</name>
    <dbReference type="NCBI Taxonomy" id="554949"/>
    <lineage>
        <taxon>Bacteria</taxon>
        <taxon>Bacillati</taxon>
        <taxon>Bacillota</taxon>
        <taxon>Clostridia</taxon>
        <taxon>Eubacteriales</taxon>
        <taxon>Clostridiales Family XVII. Incertae Sedis</taxon>
        <taxon>Thermaerobacter</taxon>
    </lineage>
</organism>
<reference evidence="7 8" key="1">
    <citation type="submission" date="2023-08" db="EMBL/GenBank/DDBJ databases">
        <title>Genome sequence of Thermaerobacter compostii strain Ins1, a spore-forming filamentous bacterium isolated from a deep geothermal reservoir.</title>
        <authorList>
            <person name="Bregnard D."/>
            <person name="Gonzalez D."/>
            <person name="Junier P."/>
        </authorList>
    </citation>
    <scope>NUCLEOTIDE SEQUENCE [LARGE SCALE GENOMIC DNA]</scope>
    <source>
        <strain evidence="7 8">Ins1</strain>
    </source>
</reference>
<evidence type="ECO:0000256" key="2">
    <source>
        <dbReference type="ARBA" id="ARBA00008814"/>
    </source>
</evidence>
<evidence type="ECO:0000256" key="3">
    <source>
        <dbReference type="ARBA" id="ARBA00022448"/>
    </source>
</evidence>
<accession>A0ABZ0QRU8</accession>
<keyword evidence="4" id="KW-0732">Signal</keyword>
<dbReference type="RefSeq" id="WP_318751582.1">
    <property type="nucleotide sequence ID" value="NZ_CP132508.1"/>
</dbReference>
<evidence type="ECO:0000259" key="6">
    <source>
        <dbReference type="PROSITE" id="PS50983"/>
    </source>
</evidence>
<feature type="region of interest" description="Disordered" evidence="5">
    <location>
        <begin position="54"/>
        <end position="90"/>
    </location>
</feature>
<dbReference type="EMBL" id="CP132508">
    <property type="protein sequence ID" value="WPD20218.1"/>
    <property type="molecule type" value="Genomic_DNA"/>
</dbReference>
<evidence type="ECO:0000256" key="4">
    <source>
        <dbReference type="ARBA" id="ARBA00022729"/>
    </source>
</evidence>
<dbReference type="Gene3D" id="3.40.50.1980">
    <property type="entry name" value="Nitrogenase molybdenum iron protein domain"/>
    <property type="match status" value="2"/>
</dbReference>
<comment type="similarity">
    <text evidence="2">Belongs to the bacterial solute-binding protein 8 family.</text>
</comment>
<dbReference type="Proteomes" id="UP001304683">
    <property type="component" value="Chromosome"/>
</dbReference>
<gene>
    <name evidence="7" type="ORF">Q5761_01745</name>
</gene>
<dbReference type="Pfam" id="PF01497">
    <property type="entry name" value="Peripla_BP_2"/>
    <property type="match status" value="1"/>
</dbReference>
<sequence length="376" mass="40548">MQRAWLGGLVGATRTGRGTRATRRSWPFGRRVAVLVAVSLVAALALSACGGGGPAASGGAGSSTHGGTVSGGGTGSGSATGSGTASGAGEGEGYVVRHAMGETRIPRTPERVVVLTNEATEALLALGVKPVGAANSWLGDPWYDHIAPLMEGVTPVGKEDQPNLEAIAALQPDLILGTKMRHEKIYGQLSQIAPTVFSETIRGKWQENFMLWAEAVNRQAEGERLLEEWRGRIEDFRQKAGDKLDMEVSLVRFMPGRVRILYKDTFAGSILEEIGFKRPPAQDKADFAAEVGKERIPEMDGDILFYYSYETGDGQATSLEQEWTRDPLWKNLSVVKRGQVYKVDDVIWNTAGGILAANLMLDDLYRYVLGTEPPAR</sequence>
<keyword evidence="8" id="KW-1185">Reference proteome</keyword>
<dbReference type="CDD" id="cd01146">
    <property type="entry name" value="FhuD"/>
    <property type="match status" value="1"/>
</dbReference>
<feature type="region of interest" description="Disordered" evidence="5">
    <location>
        <begin position="1"/>
        <end position="22"/>
    </location>
</feature>